<evidence type="ECO:0000313" key="2">
    <source>
        <dbReference type="Proteomes" id="UP000887013"/>
    </source>
</evidence>
<sequence length="107" mass="11716">MSKGKHTGVLGPSLILGAGGGKSAPWGFRGDIRSQADDGKRFRSASLVHGKREYWNAKVIALIRPIAQELFESRAALQKDPWTLQYDRLLPPATAANGNQTTTNYKH</sequence>
<gene>
    <name evidence="1" type="ORF">NPIL_81531</name>
</gene>
<dbReference type="AlphaFoldDB" id="A0A8X6N3P1"/>
<accession>A0A8X6N3P1</accession>
<dbReference type="EMBL" id="BMAW01005061">
    <property type="protein sequence ID" value="GFS92319.1"/>
    <property type="molecule type" value="Genomic_DNA"/>
</dbReference>
<organism evidence="1 2">
    <name type="scientific">Nephila pilipes</name>
    <name type="common">Giant wood spider</name>
    <name type="synonym">Nephila maculata</name>
    <dbReference type="NCBI Taxonomy" id="299642"/>
    <lineage>
        <taxon>Eukaryota</taxon>
        <taxon>Metazoa</taxon>
        <taxon>Ecdysozoa</taxon>
        <taxon>Arthropoda</taxon>
        <taxon>Chelicerata</taxon>
        <taxon>Arachnida</taxon>
        <taxon>Araneae</taxon>
        <taxon>Araneomorphae</taxon>
        <taxon>Entelegynae</taxon>
        <taxon>Araneoidea</taxon>
        <taxon>Nephilidae</taxon>
        <taxon>Nephila</taxon>
    </lineage>
</organism>
<evidence type="ECO:0000313" key="1">
    <source>
        <dbReference type="EMBL" id="GFS92319.1"/>
    </source>
</evidence>
<protein>
    <submittedName>
        <fullName evidence="1">Uncharacterized protein</fullName>
    </submittedName>
</protein>
<name>A0A8X6N3P1_NEPPI</name>
<keyword evidence="2" id="KW-1185">Reference proteome</keyword>
<dbReference type="Proteomes" id="UP000887013">
    <property type="component" value="Unassembled WGS sequence"/>
</dbReference>
<proteinExistence type="predicted"/>
<reference evidence="1" key="1">
    <citation type="submission" date="2020-08" db="EMBL/GenBank/DDBJ databases">
        <title>Multicomponent nature underlies the extraordinary mechanical properties of spider dragline silk.</title>
        <authorList>
            <person name="Kono N."/>
            <person name="Nakamura H."/>
            <person name="Mori M."/>
            <person name="Yoshida Y."/>
            <person name="Ohtoshi R."/>
            <person name="Malay A.D."/>
            <person name="Moran D.A.P."/>
            <person name="Tomita M."/>
            <person name="Numata K."/>
            <person name="Arakawa K."/>
        </authorList>
    </citation>
    <scope>NUCLEOTIDE SEQUENCE</scope>
</reference>
<comment type="caution">
    <text evidence="1">The sequence shown here is derived from an EMBL/GenBank/DDBJ whole genome shotgun (WGS) entry which is preliminary data.</text>
</comment>